<dbReference type="PRINTS" id="PR00032">
    <property type="entry name" value="HTHARAC"/>
</dbReference>
<keyword evidence="4" id="KW-1133">Transmembrane helix</keyword>
<keyword evidence="4" id="KW-0812">Transmembrane</keyword>
<feature type="transmembrane region" description="Helical" evidence="4">
    <location>
        <begin position="301"/>
        <end position="320"/>
    </location>
</feature>
<keyword evidence="1" id="KW-0805">Transcription regulation</keyword>
<name>A0ABV8S5E2_9BACL</name>
<dbReference type="SMART" id="SM00342">
    <property type="entry name" value="HTH_ARAC"/>
    <property type="match status" value="1"/>
</dbReference>
<dbReference type="Gene3D" id="6.10.340.10">
    <property type="match status" value="1"/>
</dbReference>
<organism evidence="6 7">
    <name type="scientific">Cohnella boryungensis</name>
    <dbReference type="NCBI Taxonomy" id="768479"/>
    <lineage>
        <taxon>Bacteria</taxon>
        <taxon>Bacillati</taxon>
        <taxon>Bacillota</taxon>
        <taxon>Bacilli</taxon>
        <taxon>Bacillales</taxon>
        <taxon>Paenibacillaceae</taxon>
        <taxon>Cohnella</taxon>
    </lineage>
</organism>
<keyword evidence="3" id="KW-0804">Transcription</keyword>
<evidence type="ECO:0000313" key="6">
    <source>
        <dbReference type="EMBL" id="MFC4302345.1"/>
    </source>
</evidence>
<evidence type="ECO:0000313" key="7">
    <source>
        <dbReference type="Proteomes" id="UP001595755"/>
    </source>
</evidence>
<dbReference type="InterPro" id="IPR020449">
    <property type="entry name" value="Tscrpt_reg_AraC-type_HTH"/>
</dbReference>
<dbReference type="EMBL" id="JBHSED010000003">
    <property type="protein sequence ID" value="MFC4302345.1"/>
    <property type="molecule type" value="Genomic_DNA"/>
</dbReference>
<keyword evidence="4" id="KW-0472">Membrane</keyword>
<dbReference type="SUPFAM" id="SSF46689">
    <property type="entry name" value="Homeodomain-like"/>
    <property type="match status" value="1"/>
</dbReference>
<dbReference type="InterPro" id="IPR009057">
    <property type="entry name" value="Homeodomain-like_sf"/>
</dbReference>
<dbReference type="Pfam" id="PF17853">
    <property type="entry name" value="GGDEF_2"/>
    <property type="match status" value="1"/>
</dbReference>
<evidence type="ECO:0000259" key="5">
    <source>
        <dbReference type="PROSITE" id="PS01124"/>
    </source>
</evidence>
<keyword evidence="7" id="KW-1185">Reference proteome</keyword>
<evidence type="ECO:0000256" key="1">
    <source>
        <dbReference type="ARBA" id="ARBA00023015"/>
    </source>
</evidence>
<protein>
    <submittedName>
        <fullName evidence="6">Helix-turn-helix domain-containing protein</fullName>
    </submittedName>
</protein>
<gene>
    <name evidence="6" type="ORF">ACFO1S_02675</name>
</gene>
<keyword evidence="2" id="KW-0238">DNA-binding</keyword>
<comment type="caution">
    <text evidence="6">The sequence shown here is derived from an EMBL/GenBank/DDBJ whole genome shotgun (WGS) entry which is preliminary data.</text>
</comment>
<dbReference type="RefSeq" id="WP_204600785.1">
    <property type="nucleotide sequence ID" value="NZ_JBHSED010000003.1"/>
</dbReference>
<dbReference type="PANTHER" id="PTHR43280">
    <property type="entry name" value="ARAC-FAMILY TRANSCRIPTIONAL REGULATOR"/>
    <property type="match status" value="1"/>
</dbReference>
<feature type="transmembrane region" description="Helical" evidence="4">
    <location>
        <begin position="20"/>
        <end position="37"/>
    </location>
</feature>
<dbReference type="InterPro" id="IPR018060">
    <property type="entry name" value="HTH_AraC"/>
</dbReference>
<reference evidence="7" key="1">
    <citation type="journal article" date="2019" name="Int. J. Syst. Evol. Microbiol.">
        <title>The Global Catalogue of Microorganisms (GCM) 10K type strain sequencing project: providing services to taxonomists for standard genome sequencing and annotation.</title>
        <authorList>
            <consortium name="The Broad Institute Genomics Platform"/>
            <consortium name="The Broad Institute Genome Sequencing Center for Infectious Disease"/>
            <person name="Wu L."/>
            <person name="Ma J."/>
        </authorList>
    </citation>
    <scope>NUCLEOTIDE SEQUENCE [LARGE SCALE GENOMIC DNA]</scope>
    <source>
        <strain evidence="7">CGMCC 4.1641</strain>
    </source>
</reference>
<accession>A0ABV8S5E2</accession>
<sequence length="765" mass="85995">MTIWPTRKPRENKLFGKFLLSYFFVLLIPLTVGFYAYNQTVQVVREDAAQLNLTVLEQSEEALNRLLSEIRDTVALLSLDSEVLNLMITAEPSWSAESLYRFAQLQRNELSLLSTNQFFSGLFVYFRQSDAVISRNEIERMATSTLSVGGAPFRQWLDGVISDGRTNQFLRLEDVRSGRSPGNYLAYVSALPEGNKKHVDGAIIILIDEQTIVSLFKRLVVDEGAFAHILNDRQEVIVSTAKGASAEAIAEITQNGSRPVIDGTEMFLTTKRSPASGWTYQVGLPADAVFSKAEYIKRINWMFAAIVLVVGCLFALLLAYRNSKPIADLVGAIKEFAGGDHSADRRGSEMDLLKSTFYKMMSDNKLMNVRMGQQLPMLQSACFERLLKSGFNSEREMSSYLDQAQITLAEGTVGAAVIKLHQSDFAVGEEGAEQIRLLRVLSQQLSEVCHVHDLKAGRLAALFSFPGTASEERMNSFLIRLEELQRKLLGEYGLAASIGVGQMYSSGMDLWRSYNEACQALDVQDPDVSMKPICFGSISRQSGHYYYPLDIEHKLIHNIKTGDTEGLERLLEHLELENFQRRQLSVWRARQLYSEIEGTMQKLSEQVQFSPETPGASHKFPDNLSDDTELDFRPIKEKLLAICDGIRQQRSAKHQSTLQNMKAYILANYTDNNLSLCALANEFKQAESTVSTFFKEYMGVAFSEYLEQLRLDEARVLLKGSQLPIQEIAIRVGYSSDKSFRRAFKRSFGVQPTSYRNNLEVAAGS</sequence>
<dbReference type="Gene3D" id="1.10.10.60">
    <property type="entry name" value="Homeodomain-like"/>
    <property type="match status" value="2"/>
</dbReference>
<evidence type="ECO:0000256" key="2">
    <source>
        <dbReference type="ARBA" id="ARBA00023125"/>
    </source>
</evidence>
<dbReference type="PROSITE" id="PS01124">
    <property type="entry name" value="HTH_ARAC_FAMILY_2"/>
    <property type="match status" value="1"/>
</dbReference>
<dbReference type="Proteomes" id="UP001595755">
    <property type="component" value="Unassembled WGS sequence"/>
</dbReference>
<dbReference type="Pfam" id="PF12833">
    <property type="entry name" value="HTH_18"/>
    <property type="match status" value="1"/>
</dbReference>
<evidence type="ECO:0000256" key="3">
    <source>
        <dbReference type="ARBA" id="ARBA00023163"/>
    </source>
</evidence>
<dbReference type="InterPro" id="IPR041522">
    <property type="entry name" value="CdaR_GGDEF"/>
</dbReference>
<dbReference type="PANTHER" id="PTHR43280:SF2">
    <property type="entry name" value="HTH-TYPE TRANSCRIPTIONAL REGULATOR EXSA"/>
    <property type="match status" value="1"/>
</dbReference>
<feature type="domain" description="HTH araC/xylS-type" evidence="5">
    <location>
        <begin position="659"/>
        <end position="758"/>
    </location>
</feature>
<proteinExistence type="predicted"/>
<evidence type="ECO:0000256" key="4">
    <source>
        <dbReference type="SAM" id="Phobius"/>
    </source>
</evidence>